<dbReference type="AlphaFoldDB" id="A0A0M3KJB7"/>
<sequence>LNKRSYRPDGSEQYENPRMTRMSLESFRRKRAFENAWKSGFVQYFWMCLMDFLQRFIANPAKVSGSIVGSVAYFVVQGWSL</sequence>
<proteinExistence type="predicted"/>
<organism evidence="1">
    <name type="scientific">Anisakis simplex</name>
    <name type="common">Herring worm</name>
    <dbReference type="NCBI Taxonomy" id="6269"/>
    <lineage>
        <taxon>Eukaryota</taxon>
        <taxon>Metazoa</taxon>
        <taxon>Ecdysozoa</taxon>
        <taxon>Nematoda</taxon>
        <taxon>Chromadorea</taxon>
        <taxon>Rhabditida</taxon>
        <taxon>Spirurina</taxon>
        <taxon>Ascaridomorpha</taxon>
        <taxon>Ascaridoidea</taxon>
        <taxon>Anisakidae</taxon>
        <taxon>Anisakis</taxon>
        <taxon>Anisakis simplex complex</taxon>
    </lineage>
</organism>
<reference evidence="1" key="1">
    <citation type="submission" date="2017-02" db="UniProtKB">
        <authorList>
            <consortium name="WormBaseParasite"/>
        </authorList>
    </citation>
    <scope>IDENTIFICATION</scope>
</reference>
<protein>
    <submittedName>
        <fullName evidence="1">ABC transmembrane type-1 domain-containing protein</fullName>
    </submittedName>
</protein>
<accession>A0A0M3KJB7</accession>
<dbReference type="WBParaSite" id="ASIM_0002109001-mRNA-1">
    <property type="protein sequence ID" value="ASIM_0002109001-mRNA-1"/>
    <property type="gene ID" value="ASIM_0002109001"/>
</dbReference>
<evidence type="ECO:0000313" key="1">
    <source>
        <dbReference type="WBParaSite" id="ASIM_0002109001-mRNA-1"/>
    </source>
</evidence>
<name>A0A0M3KJB7_ANISI</name>